<dbReference type="SUPFAM" id="SSF51735">
    <property type="entry name" value="NAD(P)-binding Rossmann-fold domains"/>
    <property type="match status" value="1"/>
</dbReference>
<evidence type="ECO:0000256" key="3">
    <source>
        <dbReference type="ARBA" id="ARBA00023027"/>
    </source>
</evidence>
<dbReference type="PROSITE" id="PS00671">
    <property type="entry name" value="D_2_HYDROXYACID_DH_3"/>
    <property type="match status" value="1"/>
</dbReference>
<dbReference type="Pfam" id="PF02826">
    <property type="entry name" value="2-Hacid_dh_C"/>
    <property type="match status" value="1"/>
</dbReference>
<evidence type="ECO:0000313" key="8">
    <source>
        <dbReference type="Proteomes" id="UP000051155"/>
    </source>
</evidence>
<dbReference type="PANTHER" id="PTHR43761:SF1">
    <property type="entry name" value="D-ISOMER SPECIFIC 2-HYDROXYACID DEHYDROGENASE CATALYTIC DOMAIN-CONTAINING PROTEIN-RELATED"/>
    <property type="match status" value="1"/>
</dbReference>
<dbReference type="SUPFAM" id="SSF52283">
    <property type="entry name" value="Formate/glycerate dehydrogenase catalytic domain-like"/>
    <property type="match status" value="1"/>
</dbReference>
<dbReference type="RefSeq" id="WP_235807783.1">
    <property type="nucleotide sequence ID" value="NZ_AZEG01000053.1"/>
</dbReference>
<dbReference type="InterPro" id="IPR050418">
    <property type="entry name" value="D-iso_2-hydroxyacid_DH_PdxB"/>
</dbReference>
<evidence type="ECO:0000256" key="1">
    <source>
        <dbReference type="ARBA" id="ARBA00005854"/>
    </source>
</evidence>
<comment type="similarity">
    <text evidence="1 4">Belongs to the D-isomer specific 2-hydroxyacid dehydrogenase family.</text>
</comment>
<proteinExistence type="inferred from homology"/>
<sequence length="326" mass="36548">MIKDQEPFFWIIDEEWSDYETEQNLIRKQYPKATIKISGYDYGKDLEKWGKQADIILAQVYTEIPAEIIKKLTNCRGIALFGGGYDRIDIEQAATKHIPVTNVKNYCKEDIAEYVISAILYSNKPIDSFSKVIGKKMWGLQAMPKLKNRINEQSLLVIGFGRIGKFVAQKALSLGMKVYAYDPKLQVGAGINNVEFVDLAEGLKNADFITIHCNLSKATEKLIGKKEFASMKQNCVLINTARGGIINEPDLLEAVEEKKISGAVLDVITEEPPTNEKNEILNTKNIIVTPHVSYLSIESINELKKRAVENGIALYEGRLTDDVVNG</sequence>
<keyword evidence="2 4" id="KW-0560">Oxidoreductase</keyword>
<dbReference type="InterPro" id="IPR029753">
    <property type="entry name" value="D-isomer_DH_CS"/>
</dbReference>
<dbReference type="PANTHER" id="PTHR43761">
    <property type="entry name" value="D-ISOMER SPECIFIC 2-HYDROXYACID DEHYDROGENASE FAMILY PROTEIN (AFU_ORTHOLOGUE AFUA_1G13630)"/>
    <property type="match status" value="1"/>
</dbReference>
<evidence type="ECO:0000259" key="6">
    <source>
        <dbReference type="Pfam" id="PF02826"/>
    </source>
</evidence>
<dbReference type="PATRIC" id="fig|1423812.3.peg.2142"/>
<gene>
    <name evidence="7" type="ORF">FD20_GL002018</name>
</gene>
<evidence type="ECO:0000313" key="7">
    <source>
        <dbReference type="EMBL" id="KRL33141.1"/>
    </source>
</evidence>
<dbReference type="Pfam" id="PF00389">
    <property type="entry name" value="2-Hacid_dh"/>
    <property type="match status" value="1"/>
</dbReference>
<protein>
    <submittedName>
        <fullName evidence="7">Glyoxylate reductase</fullName>
    </submittedName>
</protein>
<evidence type="ECO:0000256" key="4">
    <source>
        <dbReference type="RuleBase" id="RU003719"/>
    </source>
</evidence>
<dbReference type="GO" id="GO:0051287">
    <property type="term" value="F:NAD binding"/>
    <property type="evidence" value="ECO:0007669"/>
    <property type="project" value="InterPro"/>
</dbReference>
<dbReference type="InterPro" id="IPR036291">
    <property type="entry name" value="NAD(P)-bd_dom_sf"/>
</dbReference>
<evidence type="ECO:0000259" key="5">
    <source>
        <dbReference type="Pfam" id="PF00389"/>
    </source>
</evidence>
<name>A0A0R1PTV8_9LACO</name>
<evidence type="ECO:0000256" key="2">
    <source>
        <dbReference type="ARBA" id="ARBA00023002"/>
    </source>
</evidence>
<dbReference type="GO" id="GO:0016616">
    <property type="term" value="F:oxidoreductase activity, acting on the CH-OH group of donors, NAD or NADP as acceptor"/>
    <property type="evidence" value="ECO:0007669"/>
    <property type="project" value="InterPro"/>
</dbReference>
<accession>A0A0R1PTV8</accession>
<dbReference type="EMBL" id="AZEG01000053">
    <property type="protein sequence ID" value="KRL33141.1"/>
    <property type="molecule type" value="Genomic_DNA"/>
</dbReference>
<dbReference type="AlphaFoldDB" id="A0A0R1PTV8"/>
<dbReference type="InterPro" id="IPR006139">
    <property type="entry name" value="D-isomer_2_OHA_DH_cat_dom"/>
</dbReference>
<organism evidence="7 8">
    <name type="scientific">Liquorilactobacillus uvarum DSM 19971</name>
    <dbReference type="NCBI Taxonomy" id="1423812"/>
    <lineage>
        <taxon>Bacteria</taxon>
        <taxon>Bacillati</taxon>
        <taxon>Bacillota</taxon>
        <taxon>Bacilli</taxon>
        <taxon>Lactobacillales</taxon>
        <taxon>Lactobacillaceae</taxon>
        <taxon>Liquorilactobacillus</taxon>
    </lineage>
</organism>
<dbReference type="STRING" id="1423812.FD20_GL002018"/>
<feature type="domain" description="D-isomer specific 2-hydroxyacid dehydrogenase catalytic" evidence="5">
    <location>
        <begin position="46"/>
        <end position="325"/>
    </location>
</feature>
<keyword evidence="8" id="KW-1185">Reference proteome</keyword>
<reference evidence="7 8" key="1">
    <citation type="journal article" date="2015" name="Genome Announc.">
        <title>Expanding the biotechnology potential of lactobacilli through comparative genomics of 213 strains and associated genera.</title>
        <authorList>
            <person name="Sun Z."/>
            <person name="Harris H.M."/>
            <person name="McCann A."/>
            <person name="Guo C."/>
            <person name="Argimon S."/>
            <person name="Zhang W."/>
            <person name="Yang X."/>
            <person name="Jeffery I.B."/>
            <person name="Cooney J.C."/>
            <person name="Kagawa T.F."/>
            <person name="Liu W."/>
            <person name="Song Y."/>
            <person name="Salvetti E."/>
            <person name="Wrobel A."/>
            <person name="Rasinkangas P."/>
            <person name="Parkhill J."/>
            <person name="Rea M.C."/>
            <person name="O'Sullivan O."/>
            <person name="Ritari J."/>
            <person name="Douillard F.P."/>
            <person name="Paul Ross R."/>
            <person name="Yang R."/>
            <person name="Briner A.E."/>
            <person name="Felis G.E."/>
            <person name="de Vos W.M."/>
            <person name="Barrangou R."/>
            <person name="Klaenhammer T.R."/>
            <person name="Caufield P.W."/>
            <person name="Cui Y."/>
            <person name="Zhang H."/>
            <person name="O'Toole P.W."/>
        </authorList>
    </citation>
    <scope>NUCLEOTIDE SEQUENCE [LARGE SCALE GENOMIC DNA]</scope>
    <source>
        <strain evidence="7 8">DSM 19971</strain>
    </source>
</reference>
<comment type="caution">
    <text evidence="7">The sequence shown here is derived from an EMBL/GenBank/DDBJ whole genome shotgun (WGS) entry which is preliminary data.</text>
</comment>
<dbReference type="InterPro" id="IPR006140">
    <property type="entry name" value="D-isomer_DH_NAD-bd"/>
</dbReference>
<dbReference type="Proteomes" id="UP000051155">
    <property type="component" value="Unassembled WGS sequence"/>
</dbReference>
<feature type="domain" description="D-isomer specific 2-hydroxyacid dehydrogenase NAD-binding" evidence="6">
    <location>
        <begin position="118"/>
        <end position="293"/>
    </location>
</feature>
<dbReference type="Gene3D" id="3.40.50.720">
    <property type="entry name" value="NAD(P)-binding Rossmann-like Domain"/>
    <property type="match status" value="2"/>
</dbReference>
<keyword evidence="3" id="KW-0520">NAD</keyword>